<keyword evidence="1" id="KW-0328">Glycosyltransferase</keyword>
<feature type="domain" description="Glycosyl transferase family 28 C-terminal" evidence="3">
    <location>
        <begin position="301"/>
        <end position="387"/>
    </location>
</feature>
<evidence type="ECO:0000256" key="2">
    <source>
        <dbReference type="ARBA" id="ARBA00022679"/>
    </source>
</evidence>
<keyword evidence="5" id="KW-1185">Reference proteome</keyword>
<proteinExistence type="predicted"/>
<reference evidence="4 5" key="1">
    <citation type="submission" date="2023-12" db="EMBL/GenBank/DDBJ databases">
        <title>Description of Novel Strain Fulvimarina sp. 2208YS6-2-32 isolated from Uroteuthis (Photololigo) edulis.</title>
        <authorList>
            <person name="Park J.-S."/>
        </authorList>
    </citation>
    <scope>NUCLEOTIDE SEQUENCE [LARGE SCALE GENOMIC DNA]</scope>
    <source>
        <strain evidence="4 5">2208YS6-2-32</strain>
    </source>
</reference>
<gene>
    <name evidence="4" type="ORF">U0C82_02365</name>
</gene>
<dbReference type="Gene3D" id="3.40.50.2000">
    <property type="entry name" value="Glycogen Phosphorylase B"/>
    <property type="match status" value="2"/>
</dbReference>
<evidence type="ECO:0000313" key="4">
    <source>
        <dbReference type="EMBL" id="MDY8107993.1"/>
    </source>
</evidence>
<sequence length="446" mass="47911">MARIALVCPAYYSHLRAFEALGQRLSALGHMPVYVLPEGAETMLEHASPATILLPHEPVSRVRALIGRASGITGVSGILKAVGEQAANTDRFCRLAPGLFRQEGIEAIVADELEPGAGLVASCLGLAHVSLACALPIERDPAMPLPFLDWPYDASEAGLSRNRGGELVGGLFMARQRAVIRRWSQRFGLGIRADDVACLSPALRLSQTVPGFDFPRPSDARLTPVGPVRAPATARTGADLPFAIAPDRPFVFASLGTVQGHRFDLFQTIAAACARFDVQLMIAHCGGLSRAQSERLDADWVVDFVDQQAILQRADLCVTHAGLNTVLDCLASSTPMLALPISFDQPGIGARIAHHRIGRTIAGRRVRPGNFSEALTDLLAHRADYARRIAPIRAEIESAGGTERAADLIDDLIARTVGRPIERRFDAAKTAANDSDHRPRELSAMS</sequence>
<keyword evidence="2" id="KW-0808">Transferase</keyword>
<dbReference type="SUPFAM" id="SSF53756">
    <property type="entry name" value="UDP-Glycosyltransferase/glycogen phosphorylase"/>
    <property type="match status" value="1"/>
</dbReference>
<comment type="caution">
    <text evidence="4">The sequence shown here is derived from an EMBL/GenBank/DDBJ whole genome shotgun (WGS) entry which is preliminary data.</text>
</comment>
<dbReference type="Proteomes" id="UP001294412">
    <property type="component" value="Unassembled WGS sequence"/>
</dbReference>
<dbReference type="Pfam" id="PF04101">
    <property type="entry name" value="Glyco_tran_28_C"/>
    <property type="match status" value="1"/>
</dbReference>
<organism evidence="4 5">
    <name type="scientific">Fulvimarina uroteuthidis</name>
    <dbReference type="NCBI Taxonomy" id="3098149"/>
    <lineage>
        <taxon>Bacteria</taxon>
        <taxon>Pseudomonadati</taxon>
        <taxon>Pseudomonadota</taxon>
        <taxon>Alphaproteobacteria</taxon>
        <taxon>Hyphomicrobiales</taxon>
        <taxon>Aurantimonadaceae</taxon>
        <taxon>Fulvimarina</taxon>
    </lineage>
</organism>
<dbReference type="EMBL" id="JAXLPB010000001">
    <property type="protein sequence ID" value="MDY8107993.1"/>
    <property type="molecule type" value="Genomic_DNA"/>
</dbReference>
<dbReference type="InterPro" id="IPR002213">
    <property type="entry name" value="UDP_glucos_trans"/>
</dbReference>
<protein>
    <submittedName>
        <fullName evidence="4">Glycosyltransferase</fullName>
    </submittedName>
</protein>
<evidence type="ECO:0000313" key="5">
    <source>
        <dbReference type="Proteomes" id="UP001294412"/>
    </source>
</evidence>
<dbReference type="InterPro" id="IPR007235">
    <property type="entry name" value="Glyco_trans_28_C"/>
</dbReference>
<name>A0ABU5HZL8_9HYPH</name>
<accession>A0ABU5HZL8</accession>
<dbReference type="PANTHER" id="PTHR48043">
    <property type="entry name" value="EG:EG0003.4 PROTEIN-RELATED"/>
    <property type="match status" value="1"/>
</dbReference>
<dbReference type="PANTHER" id="PTHR48043:SF145">
    <property type="entry name" value="FI06409P-RELATED"/>
    <property type="match status" value="1"/>
</dbReference>
<evidence type="ECO:0000256" key="1">
    <source>
        <dbReference type="ARBA" id="ARBA00022676"/>
    </source>
</evidence>
<dbReference type="RefSeq" id="WP_322185446.1">
    <property type="nucleotide sequence ID" value="NZ_JAXLPB010000001.1"/>
</dbReference>
<dbReference type="InterPro" id="IPR050271">
    <property type="entry name" value="UDP-glycosyltransferase"/>
</dbReference>
<dbReference type="CDD" id="cd03784">
    <property type="entry name" value="GT1_Gtf-like"/>
    <property type="match status" value="1"/>
</dbReference>
<evidence type="ECO:0000259" key="3">
    <source>
        <dbReference type="Pfam" id="PF04101"/>
    </source>
</evidence>